<evidence type="ECO:0000256" key="8">
    <source>
        <dbReference type="PIRSR" id="PIRSR001480-2"/>
    </source>
</evidence>
<reference evidence="10" key="1">
    <citation type="submission" date="2020-10" db="EMBL/GenBank/DDBJ databases">
        <authorList>
            <person name="Gilroy R."/>
        </authorList>
    </citation>
    <scope>NUCLEOTIDE SEQUENCE</scope>
    <source>
        <strain evidence="10">ChiGjej1B1-24693</strain>
    </source>
</reference>
<protein>
    <recommendedName>
        <fullName evidence="3">mannose-6-phosphate isomerase</fullName>
        <ecNumber evidence="3">5.3.1.8</ecNumber>
    </recommendedName>
</protein>
<dbReference type="Gene3D" id="2.60.120.10">
    <property type="entry name" value="Jelly Rolls"/>
    <property type="match status" value="2"/>
</dbReference>
<evidence type="ECO:0000313" key="10">
    <source>
        <dbReference type="EMBL" id="HIT75098.1"/>
    </source>
</evidence>
<dbReference type="SUPFAM" id="SSF51182">
    <property type="entry name" value="RmlC-like cupins"/>
    <property type="match status" value="1"/>
</dbReference>
<keyword evidence="6 10" id="KW-0413">Isomerase</keyword>
<comment type="catalytic activity">
    <reaction evidence="1">
        <text>D-mannose 6-phosphate = D-fructose 6-phosphate</text>
        <dbReference type="Rhea" id="RHEA:12356"/>
        <dbReference type="ChEBI" id="CHEBI:58735"/>
        <dbReference type="ChEBI" id="CHEBI:61527"/>
        <dbReference type="EC" id="5.3.1.8"/>
    </reaction>
</comment>
<evidence type="ECO:0000256" key="7">
    <source>
        <dbReference type="PIRSR" id="PIRSR001480-1"/>
    </source>
</evidence>
<keyword evidence="5 8" id="KW-0862">Zinc</keyword>
<dbReference type="CDD" id="cd07011">
    <property type="entry name" value="cupin_PMI_type_I_N"/>
    <property type="match status" value="1"/>
</dbReference>
<dbReference type="PANTHER" id="PTHR10309">
    <property type="entry name" value="MANNOSE-6-PHOSPHATE ISOMERASE"/>
    <property type="match status" value="1"/>
</dbReference>
<feature type="binding site" evidence="8">
    <location>
        <position position="128"/>
    </location>
    <ligand>
        <name>Zn(2+)</name>
        <dbReference type="ChEBI" id="CHEBI:29105"/>
    </ligand>
</feature>
<comment type="similarity">
    <text evidence="2">Belongs to the mannose-6-phosphate isomerase type 1 family.</text>
</comment>
<dbReference type="Proteomes" id="UP000886842">
    <property type="component" value="Unassembled WGS sequence"/>
</dbReference>
<organism evidence="10 11">
    <name type="scientific">Candidatus Avipropionibacterium avicola</name>
    <dbReference type="NCBI Taxonomy" id="2840701"/>
    <lineage>
        <taxon>Bacteria</taxon>
        <taxon>Bacillati</taxon>
        <taxon>Actinomycetota</taxon>
        <taxon>Actinomycetes</taxon>
        <taxon>Propionibacteriales</taxon>
        <taxon>Propionibacteriaceae</taxon>
        <taxon>Propionibacteriaceae incertae sedis</taxon>
        <taxon>Candidatus Avipropionibacterium</taxon>
    </lineage>
</organism>
<dbReference type="InterPro" id="IPR011051">
    <property type="entry name" value="RmlC_Cupin_sf"/>
</dbReference>
<evidence type="ECO:0000256" key="4">
    <source>
        <dbReference type="ARBA" id="ARBA00022723"/>
    </source>
</evidence>
<reference evidence="10" key="2">
    <citation type="journal article" date="2021" name="PeerJ">
        <title>Extensive microbial diversity within the chicken gut microbiome revealed by metagenomics and culture.</title>
        <authorList>
            <person name="Gilroy R."/>
            <person name="Ravi A."/>
            <person name="Getino M."/>
            <person name="Pursley I."/>
            <person name="Horton D.L."/>
            <person name="Alikhan N.F."/>
            <person name="Baker D."/>
            <person name="Gharbi K."/>
            <person name="Hall N."/>
            <person name="Watson M."/>
            <person name="Adriaenssens E.M."/>
            <person name="Foster-Nyarko E."/>
            <person name="Jarju S."/>
            <person name="Secka A."/>
            <person name="Antonio M."/>
            <person name="Oren A."/>
            <person name="Chaudhuri R.R."/>
            <person name="La Ragione R."/>
            <person name="Hildebrand F."/>
            <person name="Pallen M.J."/>
        </authorList>
    </citation>
    <scope>NUCLEOTIDE SEQUENCE</scope>
    <source>
        <strain evidence="10">ChiGjej1B1-24693</strain>
    </source>
</reference>
<feature type="active site" evidence="7">
    <location>
        <position position="275"/>
    </location>
</feature>
<dbReference type="PIRSF" id="PIRSF001480">
    <property type="entry name" value="Mannose-6-phosphate_isomerase"/>
    <property type="match status" value="1"/>
</dbReference>
<dbReference type="GO" id="GO:0009298">
    <property type="term" value="P:GDP-mannose biosynthetic process"/>
    <property type="evidence" value="ECO:0007669"/>
    <property type="project" value="InterPro"/>
</dbReference>
<dbReference type="EMBL" id="DVLP01000180">
    <property type="protein sequence ID" value="HIT75098.1"/>
    <property type="molecule type" value="Genomic_DNA"/>
</dbReference>
<dbReference type="InterPro" id="IPR014710">
    <property type="entry name" value="RmlC-like_jellyroll"/>
</dbReference>
<keyword evidence="4 8" id="KW-0479">Metal-binding</keyword>
<dbReference type="GO" id="GO:0005829">
    <property type="term" value="C:cytosol"/>
    <property type="evidence" value="ECO:0007669"/>
    <property type="project" value="TreeGrafter"/>
</dbReference>
<dbReference type="EC" id="5.3.1.8" evidence="3"/>
<accession>A0A9D1GWM6</accession>
<dbReference type="Pfam" id="PF20511">
    <property type="entry name" value="PMI_typeI_cat"/>
    <property type="match status" value="1"/>
</dbReference>
<evidence type="ECO:0000256" key="1">
    <source>
        <dbReference type="ARBA" id="ARBA00000757"/>
    </source>
</evidence>
<dbReference type="Gene3D" id="1.10.441.10">
    <property type="entry name" value="Phosphomannose Isomerase, domain 2"/>
    <property type="match status" value="1"/>
</dbReference>
<dbReference type="PANTHER" id="PTHR10309:SF0">
    <property type="entry name" value="MANNOSE-6-PHOSPHATE ISOMERASE"/>
    <property type="match status" value="1"/>
</dbReference>
<evidence type="ECO:0000259" key="9">
    <source>
        <dbReference type="Pfam" id="PF20511"/>
    </source>
</evidence>
<feature type="domain" description="Phosphomannose isomerase type I catalytic" evidence="9">
    <location>
        <begin position="3"/>
        <end position="142"/>
    </location>
</feature>
<sequence length="395" mass="42007">MERLTGPVQHYAWGSTTAIPDLVGAVPDGQPWAELWLGAHPSAPARIGDTGLDALVAADPGIVGTASVDRFGPRLPYLMKLLAAARPLSLQAHPSRARAESGFAAEEAAGVPRDDAERNYRDDWPKPEVLCALGDFEALYGFADPSMVADHLARLGISELDALVEPLRRPGGAEGIRTVFLRLCRLDGPERDLVERVAAAAADGVGEPTPYGLFCRTAVELAEAYPRDPGVLAALLMNRMSLRAGEAIYLPAGNLHAYLRGLGVEIMANSDNVLRGGLTAKHVDVDELTEVLDFSPVRPRVVVPQEEEPGVFVHPTPAPEFRLWRLEVSHPIAVPATPYGRILVVTSGAVRAGDLVLEQGQSAWAPAGEAVTLIGEGQDGQGQVFVGAPGVHPDR</sequence>
<comment type="cofactor">
    <cofactor evidence="8">
        <name>Zn(2+)</name>
        <dbReference type="ChEBI" id="CHEBI:29105"/>
    </cofactor>
    <text evidence="8">Binds 1 zinc ion per subunit.</text>
</comment>
<proteinExistence type="inferred from homology"/>
<dbReference type="GO" id="GO:0005975">
    <property type="term" value="P:carbohydrate metabolic process"/>
    <property type="evidence" value="ECO:0007669"/>
    <property type="project" value="InterPro"/>
</dbReference>
<dbReference type="NCBIfam" id="TIGR00218">
    <property type="entry name" value="manA"/>
    <property type="match status" value="1"/>
</dbReference>
<evidence type="ECO:0000256" key="5">
    <source>
        <dbReference type="ARBA" id="ARBA00022833"/>
    </source>
</evidence>
<dbReference type="AlphaFoldDB" id="A0A9D1GWM6"/>
<feature type="binding site" evidence="8">
    <location>
        <position position="91"/>
    </location>
    <ligand>
        <name>Zn(2+)</name>
        <dbReference type="ChEBI" id="CHEBI:29105"/>
    </ligand>
</feature>
<dbReference type="PRINTS" id="PR00714">
    <property type="entry name" value="MAN6PISMRASE"/>
</dbReference>
<feature type="binding site" evidence="8">
    <location>
        <position position="256"/>
    </location>
    <ligand>
        <name>Zn(2+)</name>
        <dbReference type="ChEBI" id="CHEBI:29105"/>
    </ligand>
</feature>
<evidence type="ECO:0000313" key="11">
    <source>
        <dbReference type="Proteomes" id="UP000886842"/>
    </source>
</evidence>
<evidence type="ECO:0000256" key="6">
    <source>
        <dbReference type="ARBA" id="ARBA00023235"/>
    </source>
</evidence>
<feature type="binding site" evidence="8">
    <location>
        <position position="93"/>
    </location>
    <ligand>
        <name>Zn(2+)</name>
        <dbReference type="ChEBI" id="CHEBI:29105"/>
    </ligand>
</feature>
<dbReference type="InterPro" id="IPR001250">
    <property type="entry name" value="Man6P_Isoase-1"/>
</dbReference>
<dbReference type="GO" id="GO:0004476">
    <property type="term" value="F:mannose-6-phosphate isomerase activity"/>
    <property type="evidence" value="ECO:0007669"/>
    <property type="project" value="UniProtKB-EC"/>
</dbReference>
<dbReference type="InterPro" id="IPR016305">
    <property type="entry name" value="Mannose-6-P_Isomerase"/>
</dbReference>
<evidence type="ECO:0000256" key="2">
    <source>
        <dbReference type="ARBA" id="ARBA00010772"/>
    </source>
</evidence>
<dbReference type="GO" id="GO:0008270">
    <property type="term" value="F:zinc ion binding"/>
    <property type="evidence" value="ECO:0007669"/>
    <property type="project" value="InterPro"/>
</dbReference>
<comment type="caution">
    <text evidence="10">The sequence shown here is derived from an EMBL/GenBank/DDBJ whole genome shotgun (WGS) entry which is preliminary data.</text>
</comment>
<dbReference type="InterPro" id="IPR046457">
    <property type="entry name" value="PMI_typeI_cat"/>
</dbReference>
<evidence type="ECO:0000256" key="3">
    <source>
        <dbReference type="ARBA" id="ARBA00011956"/>
    </source>
</evidence>
<name>A0A9D1GWM6_9ACTN</name>
<gene>
    <name evidence="10" type="primary">manA</name>
    <name evidence="10" type="ORF">IAA98_05910</name>
</gene>